<feature type="transmembrane region" description="Helical" evidence="3">
    <location>
        <begin position="199"/>
        <end position="215"/>
    </location>
</feature>
<feature type="region of interest" description="Disordered" evidence="2">
    <location>
        <begin position="69"/>
        <end position="131"/>
    </location>
</feature>
<evidence type="ECO:0000313" key="4">
    <source>
        <dbReference type="EMBL" id="KAK8868866.1"/>
    </source>
</evidence>
<feature type="compositionally biased region" description="Basic and acidic residues" evidence="2">
    <location>
        <begin position="94"/>
        <end position="107"/>
    </location>
</feature>
<organism evidence="4 5">
    <name type="scientific">Apiospora arundinis</name>
    <dbReference type="NCBI Taxonomy" id="335852"/>
    <lineage>
        <taxon>Eukaryota</taxon>
        <taxon>Fungi</taxon>
        <taxon>Dikarya</taxon>
        <taxon>Ascomycota</taxon>
        <taxon>Pezizomycotina</taxon>
        <taxon>Sordariomycetes</taxon>
        <taxon>Xylariomycetidae</taxon>
        <taxon>Amphisphaeriales</taxon>
        <taxon>Apiosporaceae</taxon>
        <taxon>Apiospora</taxon>
    </lineage>
</organism>
<feature type="transmembrane region" description="Helical" evidence="3">
    <location>
        <begin position="316"/>
        <end position="339"/>
    </location>
</feature>
<feature type="transmembrane region" description="Helical" evidence="3">
    <location>
        <begin position="222"/>
        <end position="242"/>
    </location>
</feature>
<evidence type="ECO:0000256" key="3">
    <source>
        <dbReference type="SAM" id="Phobius"/>
    </source>
</evidence>
<proteinExistence type="predicted"/>
<name>A0ABR2IVM5_9PEZI</name>
<keyword evidence="3" id="KW-0812">Transmembrane</keyword>
<accession>A0ABR2IVM5</accession>
<keyword evidence="1" id="KW-0175">Coiled coil</keyword>
<keyword evidence="3" id="KW-1133">Transmembrane helix</keyword>
<feature type="transmembrane region" description="Helical" evidence="3">
    <location>
        <begin position="285"/>
        <end position="310"/>
    </location>
</feature>
<reference evidence="4 5" key="1">
    <citation type="journal article" date="2024" name="IMA Fungus">
        <title>Apiospora arundinis, a panoply of carbohydrate-active enzymes and secondary metabolites.</title>
        <authorList>
            <person name="Sorensen T."/>
            <person name="Petersen C."/>
            <person name="Muurmann A.T."/>
            <person name="Christiansen J.V."/>
            <person name="Brundto M.L."/>
            <person name="Overgaard C.K."/>
            <person name="Boysen A.T."/>
            <person name="Wollenberg R.D."/>
            <person name="Larsen T.O."/>
            <person name="Sorensen J.L."/>
            <person name="Nielsen K.L."/>
            <person name="Sondergaard T.E."/>
        </authorList>
    </citation>
    <scope>NUCLEOTIDE SEQUENCE [LARGE SCALE GENOMIC DNA]</scope>
    <source>
        <strain evidence="4 5">AAU 773</strain>
    </source>
</reference>
<evidence type="ECO:0000256" key="2">
    <source>
        <dbReference type="SAM" id="MobiDB-lite"/>
    </source>
</evidence>
<sequence length="462" mass="53713">MDADRLDKIIEQLRRDERKQLEESWQRMKKHYRRYRERLKKDPEDVDALKYDRLARRRFGDLYDAEFRGEEEVGQEKPVSPARTNHQTIGEDEGGQKHSDRSNSGDRHSKRTRAQHGVHLGSAYSWEEEGEARKEMRKKRERERWKQENPPSIRPRSDLHWGDESIWLKEPIWIEGYSRYLQKDQLSTWYASLDTGSSAGNYLVLAGALALLVYYRRGARSVLWTSAQLVYLTPWLAVVLTWEAAQLLFHYVLPPVVFAAILLFLGAWDYVLVPAVRRLGRELGPVAYWTAFAVTAAWAVWAALATIVWLRWPFVYTAITAALVAGGWALQAYVVAPAARAVRERVFGPRVYWVAVAIFSIWVIYGALWLKSLWWLASPTTPIPTDPPLSLLETIDLHPDVDPEEVVAVRTVWDALGKHANERLFEYFLGRWEKQFMDWFVDVGYVLRPCHYVDCIVPDDVW</sequence>
<feature type="coiled-coil region" evidence="1">
    <location>
        <begin position="3"/>
        <end position="38"/>
    </location>
</feature>
<feature type="transmembrane region" description="Helical" evidence="3">
    <location>
        <begin position="351"/>
        <end position="370"/>
    </location>
</feature>
<evidence type="ECO:0000313" key="5">
    <source>
        <dbReference type="Proteomes" id="UP001390339"/>
    </source>
</evidence>
<comment type="caution">
    <text evidence="4">The sequence shown here is derived from an EMBL/GenBank/DDBJ whole genome shotgun (WGS) entry which is preliminary data.</text>
</comment>
<keyword evidence="3" id="KW-0472">Membrane</keyword>
<keyword evidence="5" id="KW-1185">Reference proteome</keyword>
<feature type="transmembrane region" description="Helical" evidence="3">
    <location>
        <begin position="248"/>
        <end position="273"/>
    </location>
</feature>
<dbReference type="Proteomes" id="UP001390339">
    <property type="component" value="Unassembled WGS sequence"/>
</dbReference>
<protein>
    <submittedName>
        <fullName evidence="4">Uncharacterized protein</fullName>
    </submittedName>
</protein>
<gene>
    <name evidence="4" type="ORF">PGQ11_007444</name>
</gene>
<dbReference type="EMBL" id="JAPCWZ010000004">
    <property type="protein sequence ID" value="KAK8868866.1"/>
    <property type="molecule type" value="Genomic_DNA"/>
</dbReference>
<evidence type="ECO:0000256" key="1">
    <source>
        <dbReference type="SAM" id="Coils"/>
    </source>
</evidence>